<dbReference type="RefSeq" id="XP_060337635.1">
    <property type="nucleotide sequence ID" value="XM_060482972.1"/>
</dbReference>
<feature type="compositionally biased region" description="Pro residues" evidence="1">
    <location>
        <begin position="482"/>
        <end position="497"/>
    </location>
</feature>
<protein>
    <submittedName>
        <fullName evidence="2">Uncharacterized protein</fullName>
    </submittedName>
</protein>
<comment type="caution">
    <text evidence="2">The sequence shown here is derived from an EMBL/GenBank/DDBJ whole genome shotgun (WGS) entry which is preliminary data.</text>
</comment>
<feature type="compositionally biased region" description="Polar residues" evidence="1">
    <location>
        <begin position="150"/>
        <end position="166"/>
    </location>
</feature>
<dbReference type="AlphaFoldDB" id="A0AA39NK00"/>
<evidence type="ECO:0000313" key="2">
    <source>
        <dbReference type="EMBL" id="KAK0467043.1"/>
    </source>
</evidence>
<keyword evidence="3" id="KW-1185">Reference proteome</keyword>
<proteinExistence type="predicted"/>
<name>A0AA39NK00_ARMTA</name>
<sequence>MAPSAPSSSTAGPSTATGSIERISGVSFSKVVAGTNDRYTEYCAVGAPPIGLGSPGDVYIDKTPKHHVLYGFTTKWEHWNGPQKKKESDLFRHPKYPNIVLWATAGKRGWISLEVLKNRRQTDTENNILAEQMKADEKNKVTGTPFQADNVQRQPAPSAPQFSQSVGPAMVKSVPRETRRVSTGTASYPSPALSTWLAGLDDPSANESSPMLPAVFTESPMPQGTGISPMYPTPSPMPPSKSPMLVTDSPMSCTSSTPIAQPVPPSTPNNAPPHIDLAKINSSFSSSKSRTNASSSSIPKPSTPRQPGVSSPSTQAIPKSQRKVLGGPPGPQTARTGSSRPTPLSSTGPQRECPTSNLPGSTKKRKRTRSPISEAEAPLQTSPSSSSLSKMENIPMHDEGRSRPPKAVKTTHHTSCVVSPRKESASASRVTTQCSVERKASQPKKLPAVVIDLTLSDDDDDVPVPVLSPTALSPPQRESPAAPSPPPRVSPEVPSPPFKDFASSSITSPTCHILLWKMLPHRNQMCLWVIITSLKHWKLQYPESEESETAPLLPVDFSEDVTVYGTLGFKDTSHPCHIPGELR</sequence>
<feature type="region of interest" description="Disordered" evidence="1">
    <location>
        <begin position="457"/>
        <end position="501"/>
    </location>
</feature>
<evidence type="ECO:0000256" key="1">
    <source>
        <dbReference type="SAM" id="MobiDB-lite"/>
    </source>
</evidence>
<gene>
    <name evidence="2" type="ORF">EV420DRAFT_662114</name>
</gene>
<dbReference type="Proteomes" id="UP001175211">
    <property type="component" value="Unassembled WGS sequence"/>
</dbReference>
<reference evidence="2" key="1">
    <citation type="submission" date="2023-06" db="EMBL/GenBank/DDBJ databases">
        <authorList>
            <consortium name="Lawrence Berkeley National Laboratory"/>
            <person name="Ahrendt S."/>
            <person name="Sahu N."/>
            <person name="Indic B."/>
            <person name="Wong-Bajracharya J."/>
            <person name="Merenyi Z."/>
            <person name="Ke H.-M."/>
            <person name="Monk M."/>
            <person name="Kocsube S."/>
            <person name="Drula E."/>
            <person name="Lipzen A."/>
            <person name="Balint B."/>
            <person name="Henrissat B."/>
            <person name="Andreopoulos B."/>
            <person name="Martin F.M."/>
            <person name="Harder C.B."/>
            <person name="Rigling D."/>
            <person name="Ford K.L."/>
            <person name="Foster G.D."/>
            <person name="Pangilinan J."/>
            <person name="Papanicolaou A."/>
            <person name="Barry K."/>
            <person name="LaButti K."/>
            <person name="Viragh M."/>
            <person name="Koriabine M."/>
            <person name="Yan M."/>
            <person name="Riley R."/>
            <person name="Champramary S."/>
            <person name="Plett K.L."/>
            <person name="Tsai I.J."/>
            <person name="Slot J."/>
            <person name="Sipos G."/>
            <person name="Plett J."/>
            <person name="Nagy L.G."/>
            <person name="Grigoriev I.V."/>
        </authorList>
    </citation>
    <scope>NUCLEOTIDE SEQUENCE</scope>
    <source>
        <strain evidence="2">CCBAS 213</strain>
    </source>
</reference>
<feature type="compositionally biased region" description="Pro residues" evidence="1">
    <location>
        <begin position="231"/>
        <end position="241"/>
    </location>
</feature>
<feature type="compositionally biased region" description="Polar residues" evidence="1">
    <location>
        <begin position="249"/>
        <end position="259"/>
    </location>
</feature>
<feature type="region of interest" description="Disordered" evidence="1">
    <location>
        <begin position="150"/>
        <end position="175"/>
    </location>
</feature>
<feature type="compositionally biased region" description="Polar residues" evidence="1">
    <location>
        <begin position="425"/>
        <end position="435"/>
    </location>
</feature>
<feature type="compositionally biased region" description="Basic residues" evidence="1">
    <location>
        <begin position="403"/>
        <end position="412"/>
    </location>
</feature>
<dbReference type="GeneID" id="85366520"/>
<evidence type="ECO:0000313" key="3">
    <source>
        <dbReference type="Proteomes" id="UP001175211"/>
    </source>
</evidence>
<organism evidence="2 3">
    <name type="scientific">Armillaria tabescens</name>
    <name type="common">Ringless honey mushroom</name>
    <name type="synonym">Agaricus tabescens</name>
    <dbReference type="NCBI Taxonomy" id="1929756"/>
    <lineage>
        <taxon>Eukaryota</taxon>
        <taxon>Fungi</taxon>
        <taxon>Dikarya</taxon>
        <taxon>Basidiomycota</taxon>
        <taxon>Agaricomycotina</taxon>
        <taxon>Agaricomycetes</taxon>
        <taxon>Agaricomycetidae</taxon>
        <taxon>Agaricales</taxon>
        <taxon>Marasmiineae</taxon>
        <taxon>Physalacriaceae</taxon>
        <taxon>Desarmillaria</taxon>
    </lineage>
</organism>
<feature type="compositionally biased region" description="Low complexity" evidence="1">
    <location>
        <begin position="282"/>
        <end position="297"/>
    </location>
</feature>
<dbReference type="EMBL" id="JAUEPS010000003">
    <property type="protein sequence ID" value="KAK0467043.1"/>
    <property type="molecule type" value="Genomic_DNA"/>
</dbReference>
<feature type="compositionally biased region" description="Pro residues" evidence="1">
    <location>
        <begin position="261"/>
        <end position="271"/>
    </location>
</feature>
<feature type="compositionally biased region" description="Polar residues" evidence="1">
    <location>
        <begin position="298"/>
        <end position="318"/>
    </location>
</feature>
<feature type="compositionally biased region" description="Polar residues" evidence="1">
    <location>
        <begin position="333"/>
        <end position="360"/>
    </location>
</feature>
<accession>A0AA39NK00</accession>
<feature type="region of interest" description="Disordered" evidence="1">
    <location>
        <begin position="218"/>
        <end position="443"/>
    </location>
</feature>
<feature type="compositionally biased region" description="Low complexity" evidence="1">
    <location>
        <begin position="463"/>
        <end position="481"/>
    </location>
</feature>